<dbReference type="PANTHER" id="PTHR43149">
    <property type="entry name" value="ENOYL-COA HYDRATASE"/>
    <property type="match status" value="1"/>
</dbReference>
<proteinExistence type="inferred from homology"/>
<dbReference type="PANTHER" id="PTHR43149:SF1">
    <property type="entry name" value="DELTA(3,5)-DELTA(2,4)-DIENOYL-COA ISOMERASE, MITOCHONDRIAL"/>
    <property type="match status" value="1"/>
</dbReference>
<comment type="similarity">
    <text evidence="1 2">Belongs to the enoyl-CoA hydratase/isomerase family.</text>
</comment>
<dbReference type="AlphaFoldDB" id="A0A6J4IFF8"/>
<dbReference type="GO" id="GO:0016853">
    <property type="term" value="F:isomerase activity"/>
    <property type="evidence" value="ECO:0007669"/>
    <property type="project" value="InterPro"/>
</dbReference>
<sequence length="239" mass="24407">MIRLGWETDEVAHITLDRPRRRNALDVQACTDLRAATEEVVAAGARSVVLRGSGGHFCSGADLAAVEDPAFTPALQAALQALAQAPLLVVAALEGACMGGGVQLALAADVRVVSTDARLSVPAARLGLAVDGWTARRLAAVAGAGEAAALLLAAAEIDGARAHAIGLAQRIGTPADAVAWALEAAALAPLTVQAHKLALACPDGDPEAEAARAAAWRSADLREGRAAFAERRPPRFTGR</sequence>
<dbReference type="Gene3D" id="3.90.226.10">
    <property type="entry name" value="2-enoyl-CoA Hydratase, Chain A, domain 1"/>
    <property type="match status" value="1"/>
</dbReference>
<dbReference type="Pfam" id="PF00378">
    <property type="entry name" value="ECH_1"/>
    <property type="match status" value="1"/>
</dbReference>
<keyword evidence="3" id="KW-0456">Lyase</keyword>
<dbReference type="CDD" id="cd06558">
    <property type="entry name" value="crotonase-like"/>
    <property type="match status" value="1"/>
</dbReference>
<dbReference type="EMBL" id="CADCSZ010000135">
    <property type="protein sequence ID" value="CAA9248761.1"/>
    <property type="molecule type" value="Genomic_DNA"/>
</dbReference>
<evidence type="ECO:0000313" key="3">
    <source>
        <dbReference type="EMBL" id="CAA9248761.1"/>
    </source>
</evidence>
<name>A0A6J4IFF8_9ACTN</name>
<gene>
    <name evidence="3" type="ORF">AVDCRST_MAG76-2159</name>
</gene>
<accession>A0A6J4IFF8</accession>
<dbReference type="EC" id="4.2.1.17" evidence="3"/>
<dbReference type="InterPro" id="IPR029045">
    <property type="entry name" value="ClpP/crotonase-like_dom_sf"/>
</dbReference>
<dbReference type="SUPFAM" id="SSF52096">
    <property type="entry name" value="ClpP/crotonase"/>
    <property type="match status" value="1"/>
</dbReference>
<evidence type="ECO:0000256" key="2">
    <source>
        <dbReference type="RuleBase" id="RU003707"/>
    </source>
</evidence>
<dbReference type="PROSITE" id="PS00166">
    <property type="entry name" value="ENOYL_COA_HYDRATASE"/>
    <property type="match status" value="1"/>
</dbReference>
<dbReference type="InterPro" id="IPR001753">
    <property type="entry name" value="Enoyl-CoA_hydra/iso"/>
</dbReference>
<reference evidence="3" key="1">
    <citation type="submission" date="2020-02" db="EMBL/GenBank/DDBJ databases">
        <authorList>
            <person name="Meier V. D."/>
        </authorList>
    </citation>
    <scope>NUCLEOTIDE SEQUENCE</scope>
    <source>
        <strain evidence="3">AVDCRST_MAG76</strain>
    </source>
</reference>
<dbReference type="InterPro" id="IPR018376">
    <property type="entry name" value="Enoyl-CoA_hyd/isom_CS"/>
</dbReference>
<dbReference type="GO" id="GO:0004300">
    <property type="term" value="F:enoyl-CoA hydratase activity"/>
    <property type="evidence" value="ECO:0007669"/>
    <property type="project" value="UniProtKB-EC"/>
</dbReference>
<protein>
    <submittedName>
        <fullName evidence="3">Enoyl-CoA hydratase</fullName>
        <ecNumber evidence="3">4.2.1.17</ecNumber>
    </submittedName>
</protein>
<dbReference type="InterPro" id="IPR045002">
    <property type="entry name" value="Ech1-like"/>
</dbReference>
<evidence type="ECO:0000256" key="1">
    <source>
        <dbReference type="ARBA" id="ARBA00005254"/>
    </source>
</evidence>
<organism evidence="3">
    <name type="scientific">uncultured Acidimicrobiales bacterium</name>
    <dbReference type="NCBI Taxonomy" id="310071"/>
    <lineage>
        <taxon>Bacteria</taxon>
        <taxon>Bacillati</taxon>
        <taxon>Actinomycetota</taxon>
        <taxon>Acidimicrobiia</taxon>
        <taxon>Acidimicrobiales</taxon>
        <taxon>environmental samples</taxon>
    </lineage>
</organism>